<dbReference type="Pfam" id="PF13857">
    <property type="entry name" value="Ank_5"/>
    <property type="match status" value="1"/>
</dbReference>
<proteinExistence type="predicted"/>
<feature type="compositionally biased region" description="Polar residues" evidence="2">
    <location>
        <begin position="613"/>
        <end position="622"/>
    </location>
</feature>
<feature type="repeat" description="ANK" evidence="1">
    <location>
        <begin position="1035"/>
        <end position="1067"/>
    </location>
</feature>
<feature type="repeat" description="ANK" evidence="1">
    <location>
        <begin position="1662"/>
        <end position="1694"/>
    </location>
</feature>
<feature type="repeat" description="ANK" evidence="1">
    <location>
        <begin position="1332"/>
        <end position="1364"/>
    </location>
</feature>
<organism evidence="4 5">
    <name type="scientific">Prymnesium parvum</name>
    <name type="common">Toxic golden alga</name>
    <dbReference type="NCBI Taxonomy" id="97485"/>
    <lineage>
        <taxon>Eukaryota</taxon>
        <taxon>Haptista</taxon>
        <taxon>Haptophyta</taxon>
        <taxon>Prymnesiophyceae</taxon>
        <taxon>Prymnesiales</taxon>
        <taxon>Prymnesiaceae</taxon>
        <taxon>Prymnesium</taxon>
    </lineage>
</organism>
<feature type="transmembrane region" description="Helical" evidence="3">
    <location>
        <begin position="383"/>
        <end position="400"/>
    </location>
</feature>
<feature type="repeat" description="ANK" evidence="1">
    <location>
        <begin position="870"/>
        <end position="894"/>
    </location>
</feature>
<keyword evidence="5" id="KW-1185">Reference proteome</keyword>
<feature type="repeat" description="ANK" evidence="1">
    <location>
        <begin position="936"/>
        <end position="968"/>
    </location>
</feature>
<feature type="compositionally biased region" description="Acidic residues" evidence="2">
    <location>
        <begin position="537"/>
        <end position="552"/>
    </location>
</feature>
<keyword evidence="3" id="KW-0812">Transmembrane</keyword>
<dbReference type="SMART" id="SM00248">
    <property type="entry name" value="ANK"/>
    <property type="match status" value="33"/>
</dbReference>
<dbReference type="PROSITE" id="PS50297">
    <property type="entry name" value="ANK_REP_REGION"/>
    <property type="match status" value="12"/>
</dbReference>
<feature type="region of interest" description="Disordered" evidence="2">
    <location>
        <begin position="536"/>
        <end position="685"/>
    </location>
</feature>
<dbReference type="InterPro" id="IPR014710">
    <property type="entry name" value="RmlC-like_jellyroll"/>
</dbReference>
<feature type="compositionally biased region" description="Basic and acidic residues" evidence="2">
    <location>
        <begin position="670"/>
        <end position="682"/>
    </location>
</feature>
<dbReference type="Gene3D" id="1.10.287.630">
    <property type="entry name" value="Helix hairpin bin"/>
    <property type="match status" value="1"/>
</dbReference>
<feature type="compositionally biased region" description="Low complexity" evidence="2">
    <location>
        <begin position="7"/>
        <end position="16"/>
    </location>
</feature>
<dbReference type="GO" id="GO:0005249">
    <property type="term" value="F:voltage-gated potassium channel activity"/>
    <property type="evidence" value="ECO:0007669"/>
    <property type="project" value="InterPro"/>
</dbReference>
<feature type="repeat" description="ANK" evidence="1">
    <location>
        <begin position="1068"/>
        <end position="1100"/>
    </location>
</feature>
<dbReference type="SUPFAM" id="SSF81324">
    <property type="entry name" value="Voltage-gated potassium channels"/>
    <property type="match status" value="1"/>
</dbReference>
<feature type="region of interest" description="Disordered" evidence="2">
    <location>
        <begin position="47"/>
        <end position="72"/>
    </location>
</feature>
<feature type="repeat" description="ANK" evidence="1">
    <location>
        <begin position="1629"/>
        <end position="1661"/>
    </location>
</feature>
<feature type="repeat" description="ANK" evidence="1">
    <location>
        <begin position="1170"/>
        <end position="1199"/>
    </location>
</feature>
<evidence type="ECO:0000256" key="1">
    <source>
        <dbReference type="PROSITE-ProRule" id="PRU00023"/>
    </source>
</evidence>
<dbReference type="PROSITE" id="PS50088">
    <property type="entry name" value="ANK_REPEAT"/>
    <property type="match status" value="17"/>
</dbReference>
<dbReference type="Gene3D" id="1.25.40.20">
    <property type="entry name" value="Ankyrin repeat-containing domain"/>
    <property type="match status" value="12"/>
</dbReference>
<keyword evidence="3" id="KW-1133">Transmembrane helix</keyword>
<feature type="compositionally biased region" description="Basic and acidic residues" evidence="2">
    <location>
        <begin position="630"/>
        <end position="663"/>
    </location>
</feature>
<feature type="repeat" description="ANK" evidence="1">
    <location>
        <begin position="837"/>
        <end position="869"/>
    </location>
</feature>
<dbReference type="PRINTS" id="PR01415">
    <property type="entry name" value="ANKYRIN"/>
</dbReference>
<evidence type="ECO:0000313" key="4">
    <source>
        <dbReference type="EMBL" id="KAL1527097.1"/>
    </source>
</evidence>
<feature type="repeat" description="ANK" evidence="1">
    <location>
        <begin position="1431"/>
        <end position="1463"/>
    </location>
</feature>
<dbReference type="Gene3D" id="1.10.287.70">
    <property type="match status" value="1"/>
</dbReference>
<dbReference type="EMBL" id="JBGBPQ010000003">
    <property type="protein sequence ID" value="KAL1527097.1"/>
    <property type="molecule type" value="Genomic_DNA"/>
</dbReference>
<keyword evidence="3" id="KW-0472">Membrane</keyword>
<dbReference type="SUPFAM" id="SSF51206">
    <property type="entry name" value="cAMP-binding domain-like"/>
    <property type="match status" value="1"/>
</dbReference>
<feature type="transmembrane region" description="Helical" evidence="3">
    <location>
        <begin position="302"/>
        <end position="323"/>
    </location>
</feature>
<feature type="region of interest" description="Disordered" evidence="2">
    <location>
        <begin position="1"/>
        <end position="20"/>
    </location>
</feature>
<dbReference type="SUPFAM" id="SSF48403">
    <property type="entry name" value="Ankyrin repeat"/>
    <property type="match status" value="4"/>
</dbReference>
<feature type="repeat" description="ANK" evidence="1">
    <location>
        <begin position="1961"/>
        <end position="1993"/>
    </location>
</feature>
<dbReference type="PANTHER" id="PTHR45743">
    <property type="entry name" value="POTASSIUM CHANNEL AKT1"/>
    <property type="match status" value="1"/>
</dbReference>
<dbReference type="PANTHER" id="PTHR45743:SF2">
    <property type="entry name" value="POTASSIUM CHANNEL AKT1"/>
    <property type="match status" value="1"/>
</dbReference>
<accession>A0AB34K1H3</accession>
<gene>
    <name evidence="4" type="ORF">AB1Y20_015780</name>
</gene>
<evidence type="ECO:0000256" key="2">
    <source>
        <dbReference type="SAM" id="MobiDB-lite"/>
    </source>
</evidence>
<feature type="repeat" description="ANK" evidence="1">
    <location>
        <begin position="1862"/>
        <end position="1894"/>
    </location>
</feature>
<dbReference type="InterPro" id="IPR018490">
    <property type="entry name" value="cNMP-bd_dom_sf"/>
</dbReference>
<dbReference type="Proteomes" id="UP001515480">
    <property type="component" value="Unassembled WGS sequence"/>
</dbReference>
<feature type="repeat" description="ANK" evidence="1">
    <location>
        <begin position="1530"/>
        <end position="1562"/>
    </location>
</feature>
<keyword evidence="1" id="KW-0040">ANK repeat</keyword>
<sequence length="2030" mass="221790">MRCQSKRATSTRRSSTVAPVAGTAAERYLADGPGGGKSGRDLLAGARHRTEVAGSSSRLPIPHSKRQNDVPPKELTLHPALLSAEAVKEHEKDVKLRWDAISEHSGSKAPPSRVGSKMTDDRKSFRSIGSSVQAEYEPFECSFGYLKRSFFIFFTKVKSEKSLHFIEFVAANVLVIATSYQCGFQEGGQFDGVFAVGYTADLVATASTMMRLYWITLHVRDAIEESKVAAEAQLRQMRAQRALIVLTVLLSTPFDLVLWFTPLRDNIRWYRIIHLIPCRHRIARYLQMLEHSPVFSFLKARLLRTCVYFFLSAHTLGCLLNFLSNTVEATHYNKYATWRTDNNNQNNSAYTRTLYFSILSLSSVHTDDAAVDRDAGGGLDWEYWIGIGITMMTNIVFMYVSSNLTSIMLRTFQRIEEYRSKLTMVILYLKRNRLSGRLSKLVLEHFRDAYENLNGELEEEQLLKQLPLTLSREVRHEKNMRVLRRSPILFGSDKAVLRLLAILVRQVSFLPEETVCTQGDVVRELLLLQSGALQKIEDEEEKEDEDEDEDLIGAEQSERSESGLRDSIFVMPVHTSDADADGSKRRSHDSIGGVESLHSFGMAHPHSDKSEANRSTLQTPEQSPRAAESAGRRSDVHRRSDVQRRSDVHRRSDVQRRSSDRRRSMAAGHQSDESQTRDDKRRSSCKVVRSVTAFGQSALEGLGVIEPEADKPVLEEMVIQVPGKAVCELAFFFGVRQPISLMAIKRTSCLLLDMESWKLLAKEFPQDAFRIQKRVLDHAKATEPELVKNVQLTDISDEMKRAVDNLFSVVGMGDEASVDSLCDPHQKAVDTNQVDYAGNTPLHIAALRGHAGVAATLLKHGALTNEKDGVGRTPLEVAVHRGHTEVARTIFAAGGRLGWDEVAAASELCETAKQGHLEKLSLLVTCGAKVNSCDYDMRTVLHLAAHSGNRALVDILLHNGAQVNAADRWGGTPLRDAVRQNHRKVAMLLFKANGNLNYDEAAAAGELCELARQGDADRLQLLIDCGCSVDAMDYDDRRCMHLACSVGNKIIVKRLLNAKAAINCKDRWGGTPLNDAIREGHLDLAEEIIKFGGTLEMDDLQASAELCELAREGKLERVHLLLEGKANIDAADYDRRTCLHLAASTGNLLVVQSLIHRKANISVKDRWEGTPLADAIREGHNEVAKLLIRSNADLGFDEDKSAGTLCELARQGNMTMIHVLLSAGCDPNAADYDARTCLHLCASEGGLHMIEELVRFSANLDSKDRWGGTPLADAVREGHGKVAELLHSLGATLGFDEATASNLLSEYARAGDLEKLKLVISCGASVNAADNDKRTCMHLAASVGNLKVVQALIEAGANLNFVDRWGGSPLADAIREGHRQVAHAIREAGGEVLYDEATASGELCEMARCGNIEGIKLLLSGGCSVNAADYDLRTCMHLAASSGNLLVVEALIEHKCDLNAKDRWGGTPLADAVREGHGQIARVLRAAGAELSFGDGQAAADLCEFARVGDSKGIKLLLDGGASVNACDYDKRTCLHLAAAVGNLSIVRMLIEEGAQLNLIDRVGRTPLSDAIRQGHTQCAHAIREAGGALLYDEATASGELCEMARCGNIEGIMLLLSGGCSVNAADYDLRTCMHLAASSGNLLVVEALIEHKCDLNAKDRWGGTPLADAVREGHGQIARVLRAAGAELSFGEEIEAAAMLCSLALAGDSKGVKMLLDAGAPVNARNRDGRSCLHVSSAMGNLSVMGALLQGKADINLIDNDQRTCLHLVASSGLQNVAKELLKVPEIDVNLKDRWGSTPLASSLNEGHYEVANELVSKGGKLLYSHDRAVFELCAAARKGQTMMLRLLIEGGIDPDAKDYDDRCCLMLASSSGNLHVVKMLLSCSANVNAQDRWGGTALADAVREGHTHVMHALIKAGAKIFWDKLTVAGKLCDLAAEGNVDRLENLLDCGLDPNTSDYDLRTPLHLAASAGHVHIVEHLIGRDVDVHCKDRWGGTPLDDAEREQQSHVIPVLKRAMELSHFTKPTSQE</sequence>
<evidence type="ECO:0000313" key="5">
    <source>
        <dbReference type="Proteomes" id="UP001515480"/>
    </source>
</evidence>
<reference evidence="4 5" key="1">
    <citation type="journal article" date="2024" name="Science">
        <title>Giant polyketide synthase enzymes in the biosynthesis of giant marine polyether toxins.</title>
        <authorList>
            <person name="Fallon T.R."/>
            <person name="Shende V.V."/>
            <person name="Wierzbicki I.H."/>
            <person name="Pendleton A.L."/>
            <person name="Watervoot N.F."/>
            <person name="Auber R.P."/>
            <person name="Gonzalez D.J."/>
            <person name="Wisecaver J.H."/>
            <person name="Moore B.S."/>
        </authorList>
    </citation>
    <scope>NUCLEOTIDE SEQUENCE [LARGE SCALE GENOMIC DNA]</scope>
    <source>
        <strain evidence="4 5">12B1</strain>
    </source>
</reference>
<dbReference type="Gene3D" id="2.60.120.10">
    <property type="entry name" value="Jelly Rolls"/>
    <property type="match status" value="1"/>
</dbReference>
<feature type="repeat" description="ANK" evidence="1">
    <location>
        <begin position="1729"/>
        <end position="1761"/>
    </location>
</feature>
<feature type="repeat" description="ANK" evidence="1">
    <location>
        <begin position="1233"/>
        <end position="1265"/>
    </location>
</feature>
<feature type="transmembrane region" description="Helical" evidence="3">
    <location>
        <begin position="242"/>
        <end position="261"/>
    </location>
</feature>
<dbReference type="InterPro" id="IPR002110">
    <property type="entry name" value="Ankyrin_rpt"/>
</dbReference>
<name>A0AB34K1H3_PRYPA</name>
<feature type="repeat" description="ANK" evidence="1">
    <location>
        <begin position="1464"/>
        <end position="1496"/>
    </location>
</feature>
<evidence type="ECO:0000256" key="3">
    <source>
        <dbReference type="SAM" id="Phobius"/>
    </source>
</evidence>
<feature type="repeat" description="ANK" evidence="1">
    <location>
        <begin position="1134"/>
        <end position="1166"/>
    </location>
</feature>
<dbReference type="Pfam" id="PF12796">
    <property type="entry name" value="Ank_2"/>
    <property type="match status" value="11"/>
</dbReference>
<dbReference type="InterPro" id="IPR045319">
    <property type="entry name" value="KAT/AKT"/>
</dbReference>
<comment type="caution">
    <text evidence="4">The sequence shown here is derived from an EMBL/GenBank/DDBJ whole genome shotgun (WGS) entry which is preliminary data.</text>
</comment>
<dbReference type="InterPro" id="IPR036770">
    <property type="entry name" value="Ankyrin_rpt-contain_sf"/>
</dbReference>
<protein>
    <submittedName>
        <fullName evidence="4">Uncharacterized protein</fullName>
    </submittedName>
</protein>